<proteinExistence type="predicted"/>
<name>A0A2P2PS42_RHIMU</name>
<reference evidence="1" key="1">
    <citation type="submission" date="2018-02" db="EMBL/GenBank/DDBJ databases">
        <title>Rhizophora mucronata_Transcriptome.</title>
        <authorList>
            <person name="Meera S.P."/>
            <person name="Sreeshan A."/>
            <person name="Augustine A."/>
        </authorList>
    </citation>
    <scope>NUCLEOTIDE SEQUENCE</scope>
    <source>
        <tissue evidence="1">Leaf</tissue>
    </source>
</reference>
<accession>A0A2P2PS42</accession>
<evidence type="ECO:0000313" key="1">
    <source>
        <dbReference type="EMBL" id="MBX57522.1"/>
    </source>
</evidence>
<dbReference type="EMBL" id="GGEC01077038">
    <property type="protein sequence ID" value="MBX57522.1"/>
    <property type="molecule type" value="Transcribed_RNA"/>
</dbReference>
<dbReference type="AlphaFoldDB" id="A0A2P2PS42"/>
<protein>
    <submittedName>
        <fullName evidence="1">Uncharacterized protein</fullName>
    </submittedName>
</protein>
<organism evidence="1">
    <name type="scientific">Rhizophora mucronata</name>
    <name type="common">Asiatic mangrove</name>
    <dbReference type="NCBI Taxonomy" id="61149"/>
    <lineage>
        <taxon>Eukaryota</taxon>
        <taxon>Viridiplantae</taxon>
        <taxon>Streptophyta</taxon>
        <taxon>Embryophyta</taxon>
        <taxon>Tracheophyta</taxon>
        <taxon>Spermatophyta</taxon>
        <taxon>Magnoliopsida</taxon>
        <taxon>eudicotyledons</taxon>
        <taxon>Gunneridae</taxon>
        <taxon>Pentapetalae</taxon>
        <taxon>rosids</taxon>
        <taxon>fabids</taxon>
        <taxon>Malpighiales</taxon>
        <taxon>Rhizophoraceae</taxon>
        <taxon>Rhizophora</taxon>
    </lineage>
</organism>
<sequence>MKTPIKMKIKDWNLSLEHFNALNFWFRAKRVPSGFRFWKVTAGIHKLAIFLEQIEILIRTDGAIGQMKNHRLNIL</sequence>